<evidence type="ECO:0000259" key="3">
    <source>
        <dbReference type="Pfam" id="PF21864"/>
    </source>
</evidence>
<protein>
    <recommendedName>
        <fullName evidence="3">MORF/ORRM1/DAG-like MORF domain-containing protein</fullName>
    </recommendedName>
</protein>
<name>A0AAP0G0W2_9ASPA</name>
<evidence type="ECO:0000313" key="4">
    <source>
        <dbReference type="EMBL" id="KAK8931061.1"/>
    </source>
</evidence>
<feature type="compositionally biased region" description="Low complexity" evidence="2">
    <location>
        <begin position="398"/>
        <end position="421"/>
    </location>
</feature>
<feature type="compositionally biased region" description="Basic and acidic residues" evidence="2">
    <location>
        <begin position="207"/>
        <end position="223"/>
    </location>
</feature>
<organism evidence="4 5">
    <name type="scientific">Platanthera zijinensis</name>
    <dbReference type="NCBI Taxonomy" id="2320716"/>
    <lineage>
        <taxon>Eukaryota</taxon>
        <taxon>Viridiplantae</taxon>
        <taxon>Streptophyta</taxon>
        <taxon>Embryophyta</taxon>
        <taxon>Tracheophyta</taxon>
        <taxon>Spermatophyta</taxon>
        <taxon>Magnoliopsida</taxon>
        <taxon>Liliopsida</taxon>
        <taxon>Asparagales</taxon>
        <taxon>Orchidaceae</taxon>
        <taxon>Orchidoideae</taxon>
        <taxon>Orchideae</taxon>
        <taxon>Orchidinae</taxon>
        <taxon>Platanthera</taxon>
    </lineage>
</organism>
<dbReference type="GO" id="GO:0016554">
    <property type="term" value="P:cytidine to uridine editing"/>
    <property type="evidence" value="ECO:0007669"/>
    <property type="project" value="InterPro"/>
</dbReference>
<feature type="compositionally biased region" description="Low complexity" evidence="2">
    <location>
        <begin position="242"/>
        <end position="253"/>
    </location>
</feature>
<comment type="caution">
    <text evidence="4">The sequence shown here is derived from an EMBL/GenBank/DDBJ whole genome shotgun (WGS) entry which is preliminary data.</text>
</comment>
<dbReference type="GO" id="GO:0080156">
    <property type="term" value="P:mitochondrial mRNA modification"/>
    <property type="evidence" value="ECO:0007669"/>
    <property type="project" value="TreeGrafter"/>
</dbReference>
<gene>
    <name evidence="4" type="ORF">KSP39_PZI016363</name>
</gene>
<feature type="domain" description="MORF/ORRM1/DAG-like MORF" evidence="3">
    <location>
        <begin position="93"/>
        <end position="185"/>
    </location>
</feature>
<dbReference type="GO" id="GO:0042803">
    <property type="term" value="F:protein homodimerization activity"/>
    <property type="evidence" value="ECO:0007669"/>
    <property type="project" value="UniProtKB-ARBA"/>
</dbReference>
<dbReference type="Pfam" id="PF21864">
    <property type="entry name" value="MORF_dom"/>
    <property type="match status" value="1"/>
</dbReference>
<feature type="compositionally biased region" description="Low complexity" evidence="2">
    <location>
        <begin position="263"/>
        <end position="279"/>
    </location>
</feature>
<dbReference type="EMBL" id="JBBWWQ010000014">
    <property type="protein sequence ID" value="KAK8931061.1"/>
    <property type="molecule type" value="Genomic_DNA"/>
</dbReference>
<proteinExistence type="predicted"/>
<dbReference type="InterPro" id="IPR054059">
    <property type="entry name" value="MORF/ORRM1/DAG-like_MORF"/>
</dbReference>
<feature type="region of interest" description="Disordered" evidence="2">
    <location>
        <begin position="179"/>
        <end position="515"/>
    </location>
</feature>
<evidence type="ECO:0000256" key="1">
    <source>
        <dbReference type="ARBA" id="ARBA00022946"/>
    </source>
</evidence>
<dbReference type="Gene3D" id="3.30.70.80">
    <property type="entry name" value="Peptidase S8 propeptide/proteinase inhibitor I9"/>
    <property type="match status" value="1"/>
</dbReference>
<evidence type="ECO:0000313" key="5">
    <source>
        <dbReference type="Proteomes" id="UP001418222"/>
    </source>
</evidence>
<dbReference type="InterPro" id="IPR039206">
    <property type="entry name" value="MORF/ORRM1/DAG-like"/>
</dbReference>
<keyword evidence="5" id="KW-1185">Reference proteome</keyword>
<dbReference type="AlphaFoldDB" id="A0AAP0G0W2"/>
<dbReference type="PANTHER" id="PTHR31346:SF5">
    <property type="entry name" value="MULTIPLE ORGANELLAR RNA EDITING FACTOR 1, MITOCHONDRIAL"/>
    <property type="match status" value="1"/>
</dbReference>
<dbReference type="InterPro" id="IPR037045">
    <property type="entry name" value="S8pro/Inhibitor_I9_sf"/>
</dbReference>
<evidence type="ECO:0000256" key="2">
    <source>
        <dbReference type="SAM" id="MobiDB-lite"/>
    </source>
</evidence>
<reference evidence="4 5" key="1">
    <citation type="journal article" date="2022" name="Nat. Plants">
        <title>Genomes of leafy and leafless Platanthera orchids illuminate the evolution of mycoheterotrophy.</title>
        <authorList>
            <person name="Li M.H."/>
            <person name="Liu K.W."/>
            <person name="Li Z."/>
            <person name="Lu H.C."/>
            <person name="Ye Q.L."/>
            <person name="Zhang D."/>
            <person name="Wang J.Y."/>
            <person name="Li Y.F."/>
            <person name="Zhong Z.M."/>
            <person name="Liu X."/>
            <person name="Yu X."/>
            <person name="Liu D.K."/>
            <person name="Tu X.D."/>
            <person name="Liu B."/>
            <person name="Hao Y."/>
            <person name="Liao X.Y."/>
            <person name="Jiang Y.T."/>
            <person name="Sun W.H."/>
            <person name="Chen J."/>
            <person name="Chen Y.Q."/>
            <person name="Ai Y."/>
            <person name="Zhai J.W."/>
            <person name="Wu S.S."/>
            <person name="Zhou Z."/>
            <person name="Hsiao Y.Y."/>
            <person name="Wu W.L."/>
            <person name="Chen Y.Y."/>
            <person name="Lin Y.F."/>
            <person name="Hsu J.L."/>
            <person name="Li C.Y."/>
            <person name="Wang Z.W."/>
            <person name="Zhao X."/>
            <person name="Zhong W.Y."/>
            <person name="Ma X.K."/>
            <person name="Ma L."/>
            <person name="Huang J."/>
            <person name="Chen G.Z."/>
            <person name="Huang M.Z."/>
            <person name="Huang L."/>
            <person name="Peng D.H."/>
            <person name="Luo Y.B."/>
            <person name="Zou S.Q."/>
            <person name="Chen S.P."/>
            <person name="Lan S."/>
            <person name="Tsai W.C."/>
            <person name="Van de Peer Y."/>
            <person name="Liu Z.J."/>
        </authorList>
    </citation>
    <scope>NUCLEOTIDE SEQUENCE [LARGE SCALE GENOMIC DNA]</scope>
    <source>
        <strain evidence="4">Lor287</strain>
    </source>
</reference>
<feature type="compositionally biased region" description="Low complexity" evidence="2">
    <location>
        <begin position="469"/>
        <end position="489"/>
    </location>
</feature>
<accession>A0AAP0G0W2</accession>
<dbReference type="FunFam" id="3.30.70.80:FF:000001">
    <property type="entry name" value="Multiple organellar RNA editing factor"/>
    <property type="match status" value="1"/>
</dbReference>
<keyword evidence="1" id="KW-0809">Transit peptide</keyword>
<sequence length="515" mass="54609">MALVLRLRRAVLLSSSILKDRSFFPVTSYSSHATISKSLCPTAICLENPSLRPALQTQSSSFHSSISHFVGRYDREPGSKIPEDEILFEGCDYNHWLITMDFPKDPKPSPEEMVETYVQTLAKVVGSVEEAKKRMYACSTTTYTGFQAVMSEETSEKFRGLPGVVFILPDSYIDPVNKEYGGDKYENGVITHRPPPIQYGRQGRYGDGNRRRYDQPRYERQRPGTEYQSQGPPGQDGRNYAPQQNQGPPGQDGRSYGPPGQDGRSYGPPGQGGRSYSPPGQGGSSYGPPGQGGSSYGPPGQGGSSYGPPGQGGSSYGPPGQGGSSYGPPGQGGSSYGPPGQGGSSYGPPGQGGSSYGPPGQGGSSYGPPGQGGSSYGPPGQDGRSYGPPGHDRGSFGPPGQDGQSYGPPGSSSPQLQQGNGRNYGPPQGHNPQNMEQGYGRNYGPPQNYYDTPPPVQEGSGYFRPQTDGQRGYYGNLQGQQQQGYPQTQPDSSADGGGSIVQQRNYAPKGDEKVE</sequence>
<dbReference type="GO" id="GO:0005739">
    <property type="term" value="C:mitochondrion"/>
    <property type="evidence" value="ECO:0007669"/>
    <property type="project" value="TreeGrafter"/>
</dbReference>
<feature type="compositionally biased region" description="Gly residues" evidence="2">
    <location>
        <begin position="280"/>
        <end position="375"/>
    </location>
</feature>
<dbReference type="PANTHER" id="PTHR31346">
    <property type="entry name" value="MULTIPLE ORGANELLAR RNA EDITING FACTOR 2, CHLOROPLASTIC-RELATED-RELATED"/>
    <property type="match status" value="1"/>
</dbReference>
<dbReference type="Proteomes" id="UP001418222">
    <property type="component" value="Unassembled WGS sequence"/>
</dbReference>